<evidence type="ECO:0000313" key="1">
    <source>
        <dbReference type="EMBL" id="MBB3927847.1"/>
    </source>
</evidence>
<accession>A0A7W6BQC2</accession>
<dbReference type="EMBL" id="JACIDT010000015">
    <property type="protein sequence ID" value="MBB3927847.1"/>
    <property type="molecule type" value="Genomic_DNA"/>
</dbReference>
<sequence>MSDKMQADFQPWHGDRPFRGDKLLRVKFRNGRVSKDALPASKWRGKWGEPFPDGWDFDVVGVQPQ</sequence>
<gene>
    <name evidence="1" type="ORF">GGR43_003584</name>
    <name evidence="2" type="ORF">GGR43_004043</name>
</gene>
<dbReference type="RefSeq" id="WP_188073309.1">
    <property type="nucleotide sequence ID" value="NZ_JACIDT010000015.1"/>
</dbReference>
<comment type="caution">
    <text evidence="1">The sequence shown here is derived from an EMBL/GenBank/DDBJ whole genome shotgun (WGS) entry which is preliminary data.</text>
</comment>
<name>A0A7W6BQC2_9SPHN</name>
<dbReference type="AlphaFoldDB" id="A0A7W6BQC2"/>
<organism evidence="1 3">
    <name type="scientific">Sphingobium jiangsuense</name>
    <dbReference type="NCBI Taxonomy" id="870476"/>
    <lineage>
        <taxon>Bacteria</taxon>
        <taxon>Pseudomonadati</taxon>
        <taxon>Pseudomonadota</taxon>
        <taxon>Alphaproteobacteria</taxon>
        <taxon>Sphingomonadales</taxon>
        <taxon>Sphingomonadaceae</taxon>
        <taxon>Sphingobium</taxon>
    </lineage>
</organism>
<keyword evidence="3" id="KW-1185">Reference proteome</keyword>
<protein>
    <submittedName>
        <fullName evidence="1">Uncharacterized protein</fullName>
    </submittedName>
</protein>
<evidence type="ECO:0000313" key="2">
    <source>
        <dbReference type="EMBL" id="MBB3928299.1"/>
    </source>
</evidence>
<dbReference type="Proteomes" id="UP000571950">
    <property type="component" value="Unassembled WGS sequence"/>
</dbReference>
<evidence type="ECO:0000313" key="3">
    <source>
        <dbReference type="Proteomes" id="UP000571950"/>
    </source>
</evidence>
<dbReference type="EMBL" id="JACIDT010000022">
    <property type="protein sequence ID" value="MBB3928299.1"/>
    <property type="molecule type" value="Genomic_DNA"/>
</dbReference>
<reference evidence="1 3" key="1">
    <citation type="submission" date="2020-08" db="EMBL/GenBank/DDBJ databases">
        <title>Genomic Encyclopedia of Type Strains, Phase IV (KMG-IV): sequencing the most valuable type-strain genomes for metagenomic binning, comparative biology and taxonomic classification.</title>
        <authorList>
            <person name="Goeker M."/>
        </authorList>
    </citation>
    <scope>NUCLEOTIDE SEQUENCE [LARGE SCALE GENOMIC DNA]</scope>
    <source>
        <strain evidence="1 3">DSM 26189</strain>
    </source>
</reference>
<proteinExistence type="predicted"/>